<keyword evidence="3" id="KW-1185">Reference proteome</keyword>
<evidence type="ECO:0000256" key="1">
    <source>
        <dbReference type="SAM" id="MobiDB-lite"/>
    </source>
</evidence>
<name>A0A3N4ITA6_ASCIM</name>
<evidence type="ECO:0000313" key="2">
    <source>
        <dbReference type="EMBL" id="RPA87420.1"/>
    </source>
</evidence>
<reference evidence="2 3" key="1">
    <citation type="journal article" date="2018" name="Nat. Ecol. Evol.">
        <title>Pezizomycetes genomes reveal the molecular basis of ectomycorrhizal truffle lifestyle.</title>
        <authorList>
            <person name="Murat C."/>
            <person name="Payen T."/>
            <person name="Noel B."/>
            <person name="Kuo A."/>
            <person name="Morin E."/>
            <person name="Chen J."/>
            <person name="Kohler A."/>
            <person name="Krizsan K."/>
            <person name="Balestrini R."/>
            <person name="Da Silva C."/>
            <person name="Montanini B."/>
            <person name="Hainaut M."/>
            <person name="Levati E."/>
            <person name="Barry K.W."/>
            <person name="Belfiori B."/>
            <person name="Cichocki N."/>
            <person name="Clum A."/>
            <person name="Dockter R.B."/>
            <person name="Fauchery L."/>
            <person name="Guy J."/>
            <person name="Iotti M."/>
            <person name="Le Tacon F."/>
            <person name="Lindquist E.A."/>
            <person name="Lipzen A."/>
            <person name="Malagnac F."/>
            <person name="Mello A."/>
            <person name="Molinier V."/>
            <person name="Miyauchi S."/>
            <person name="Poulain J."/>
            <person name="Riccioni C."/>
            <person name="Rubini A."/>
            <person name="Sitrit Y."/>
            <person name="Splivallo R."/>
            <person name="Traeger S."/>
            <person name="Wang M."/>
            <person name="Zifcakova L."/>
            <person name="Wipf D."/>
            <person name="Zambonelli A."/>
            <person name="Paolocci F."/>
            <person name="Nowrousian M."/>
            <person name="Ottonello S."/>
            <person name="Baldrian P."/>
            <person name="Spatafora J.W."/>
            <person name="Henrissat B."/>
            <person name="Nagy L.G."/>
            <person name="Aury J.M."/>
            <person name="Wincker P."/>
            <person name="Grigoriev I.V."/>
            <person name="Bonfante P."/>
            <person name="Martin F.M."/>
        </authorList>
    </citation>
    <scope>NUCLEOTIDE SEQUENCE [LARGE SCALE GENOMIC DNA]</scope>
    <source>
        <strain evidence="2 3">RN42</strain>
    </source>
</reference>
<dbReference type="Proteomes" id="UP000275078">
    <property type="component" value="Unassembled WGS sequence"/>
</dbReference>
<dbReference type="EMBL" id="ML119646">
    <property type="protein sequence ID" value="RPA87420.1"/>
    <property type="molecule type" value="Genomic_DNA"/>
</dbReference>
<feature type="compositionally biased region" description="Low complexity" evidence="1">
    <location>
        <begin position="27"/>
        <end position="52"/>
    </location>
</feature>
<organism evidence="2 3">
    <name type="scientific">Ascobolus immersus RN42</name>
    <dbReference type="NCBI Taxonomy" id="1160509"/>
    <lineage>
        <taxon>Eukaryota</taxon>
        <taxon>Fungi</taxon>
        <taxon>Dikarya</taxon>
        <taxon>Ascomycota</taxon>
        <taxon>Pezizomycotina</taxon>
        <taxon>Pezizomycetes</taxon>
        <taxon>Pezizales</taxon>
        <taxon>Ascobolaceae</taxon>
        <taxon>Ascobolus</taxon>
    </lineage>
</organism>
<feature type="compositionally biased region" description="Low complexity" evidence="1">
    <location>
        <begin position="63"/>
        <end position="79"/>
    </location>
</feature>
<feature type="region of interest" description="Disordered" evidence="1">
    <location>
        <begin position="25"/>
        <end position="86"/>
    </location>
</feature>
<evidence type="ECO:0000313" key="3">
    <source>
        <dbReference type="Proteomes" id="UP000275078"/>
    </source>
</evidence>
<dbReference type="AlphaFoldDB" id="A0A3N4ITA6"/>
<sequence>MGARSKLFFGASTEEARFAAYLRHTRSSSPSTLTTTTPLNDDTNTLVIPPGKRGVGRPRGPNRRPSSNKVSKSVSPSPSTYIHESPAETLSPYDEQKYLARLNARQVCRFALRDGDGSRLRVSKKKGEACGWFGWSKSAVWHHLLGHISPVDPYAEEEMAKGGKRDMPLRCGWVGCKWRVTTEEEKTRERLVGHVGRRHCGGVE</sequence>
<gene>
    <name evidence="2" type="ORF">BJ508DRAFT_320439</name>
</gene>
<protein>
    <submittedName>
        <fullName evidence="2">Uncharacterized protein</fullName>
    </submittedName>
</protein>
<accession>A0A3N4ITA6</accession>
<proteinExistence type="predicted"/>